<comment type="caution">
    <text evidence="1">The sequence shown here is derived from an EMBL/GenBank/DDBJ whole genome shotgun (WGS) entry which is preliminary data.</text>
</comment>
<name>A0AAV9ZBK3_9AGAR</name>
<keyword evidence="2" id="KW-1185">Reference proteome</keyword>
<protein>
    <submittedName>
        <fullName evidence="1">Uncharacterized protein</fullName>
    </submittedName>
</protein>
<dbReference type="EMBL" id="JAWWNJ010000167">
    <property type="protein sequence ID" value="KAK6977534.1"/>
    <property type="molecule type" value="Genomic_DNA"/>
</dbReference>
<organism evidence="1 2">
    <name type="scientific">Favolaschia claudopus</name>
    <dbReference type="NCBI Taxonomy" id="2862362"/>
    <lineage>
        <taxon>Eukaryota</taxon>
        <taxon>Fungi</taxon>
        <taxon>Dikarya</taxon>
        <taxon>Basidiomycota</taxon>
        <taxon>Agaricomycotina</taxon>
        <taxon>Agaricomycetes</taxon>
        <taxon>Agaricomycetidae</taxon>
        <taxon>Agaricales</taxon>
        <taxon>Marasmiineae</taxon>
        <taxon>Mycenaceae</taxon>
        <taxon>Favolaschia</taxon>
    </lineage>
</organism>
<accession>A0AAV9ZBK3</accession>
<dbReference type="AlphaFoldDB" id="A0AAV9ZBK3"/>
<sequence length="78" mass="8525">MFVFKNDTSTGSLGSKTHQLIPCVSFNGYLAPFGFNGHGNAGNDDYEVLQKLWGPVPMWLLRDSGENFEAVGGGMKRN</sequence>
<evidence type="ECO:0000313" key="1">
    <source>
        <dbReference type="EMBL" id="KAK6977534.1"/>
    </source>
</evidence>
<gene>
    <name evidence="1" type="ORF">R3P38DRAFT_3236942</name>
</gene>
<dbReference type="Proteomes" id="UP001362999">
    <property type="component" value="Unassembled WGS sequence"/>
</dbReference>
<proteinExistence type="predicted"/>
<evidence type="ECO:0000313" key="2">
    <source>
        <dbReference type="Proteomes" id="UP001362999"/>
    </source>
</evidence>
<reference evidence="1 2" key="1">
    <citation type="journal article" date="2024" name="J Genomics">
        <title>Draft genome sequencing and assembly of Favolaschia claudopus CIRM-BRFM 2984 isolated from oak limbs.</title>
        <authorList>
            <person name="Navarro D."/>
            <person name="Drula E."/>
            <person name="Chaduli D."/>
            <person name="Cazenave R."/>
            <person name="Ahrendt S."/>
            <person name="Wang J."/>
            <person name="Lipzen A."/>
            <person name="Daum C."/>
            <person name="Barry K."/>
            <person name="Grigoriev I.V."/>
            <person name="Favel A."/>
            <person name="Rosso M.N."/>
            <person name="Martin F."/>
        </authorList>
    </citation>
    <scope>NUCLEOTIDE SEQUENCE [LARGE SCALE GENOMIC DNA]</scope>
    <source>
        <strain evidence="1 2">CIRM-BRFM 2984</strain>
    </source>
</reference>